<dbReference type="EMBL" id="BLXT01000273">
    <property type="protein sequence ID" value="GFN75537.1"/>
    <property type="molecule type" value="Genomic_DNA"/>
</dbReference>
<feature type="compositionally biased region" description="Basic and acidic residues" evidence="1">
    <location>
        <begin position="1"/>
        <end position="30"/>
    </location>
</feature>
<sequence>MKKDKKEEKEKEKKREEEEKKKDEQKKGEEVEKEDDDDEDNNNNNNNIKENFWSQRYFYTQHGYGSESFREKNDIDKVFQPVVHIWAVAVDPVIMGLGILQIFPGNVCLESLTRSERYVDQDHESAWSTGTMEHYTGRTYRVLYRIRYRMPHGAAVEGDSEHDTTIKLLTLSSVLPAPPRPRSHPLVWPGCSGGNGDGGGGGGGFDSNMNGA</sequence>
<dbReference type="Proteomes" id="UP000735302">
    <property type="component" value="Unassembled WGS sequence"/>
</dbReference>
<dbReference type="AlphaFoldDB" id="A0AAV3XZ95"/>
<organism evidence="2 3">
    <name type="scientific">Plakobranchus ocellatus</name>
    <dbReference type="NCBI Taxonomy" id="259542"/>
    <lineage>
        <taxon>Eukaryota</taxon>
        <taxon>Metazoa</taxon>
        <taxon>Spiralia</taxon>
        <taxon>Lophotrochozoa</taxon>
        <taxon>Mollusca</taxon>
        <taxon>Gastropoda</taxon>
        <taxon>Heterobranchia</taxon>
        <taxon>Euthyneura</taxon>
        <taxon>Panpulmonata</taxon>
        <taxon>Sacoglossa</taxon>
        <taxon>Placobranchoidea</taxon>
        <taxon>Plakobranchidae</taxon>
        <taxon>Plakobranchus</taxon>
    </lineage>
</organism>
<reference evidence="2 3" key="1">
    <citation type="journal article" date="2021" name="Elife">
        <title>Chloroplast acquisition without the gene transfer in kleptoplastic sea slugs, Plakobranchus ocellatus.</title>
        <authorList>
            <person name="Maeda T."/>
            <person name="Takahashi S."/>
            <person name="Yoshida T."/>
            <person name="Shimamura S."/>
            <person name="Takaki Y."/>
            <person name="Nagai Y."/>
            <person name="Toyoda A."/>
            <person name="Suzuki Y."/>
            <person name="Arimoto A."/>
            <person name="Ishii H."/>
            <person name="Satoh N."/>
            <person name="Nishiyama T."/>
            <person name="Hasebe M."/>
            <person name="Maruyama T."/>
            <person name="Minagawa J."/>
            <person name="Obokata J."/>
            <person name="Shigenobu S."/>
        </authorList>
    </citation>
    <scope>NUCLEOTIDE SEQUENCE [LARGE SCALE GENOMIC DNA]</scope>
</reference>
<feature type="region of interest" description="Disordered" evidence="1">
    <location>
        <begin position="1"/>
        <end position="48"/>
    </location>
</feature>
<keyword evidence="3" id="KW-1185">Reference proteome</keyword>
<accession>A0AAV3XZ95</accession>
<gene>
    <name evidence="2" type="ORF">PoB_000204300</name>
</gene>
<evidence type="ECO:0000313" key="3">
    <source>
        <dbReference type="Proteomes" id="UP000735302"/>
    </source>
</evidence>
<feature type="compositionally biased region" description="Acidic residues" evidence="1">
    <location>
        <begin position="31"/>
        <end position="41"/>
    </location>
</feature>
<feature type="compositionally biased region" description="Gly residues" evidence="1">
    <location>
        <begin position="191"/>
        <end position="205"/>
    </location>
</feature>
<name>A0AAV3XZ95_9GAST</name>
<evidence type="ECO:0000256" key="1">
    <source>
        <dbReference type="SAM" id="MobiDB-lite"/>
    </source>
</evidence>
<proteinExistence type="predicted"/>
<comment type="caution">
    <text evidence="2">The sequence shown here is derived from an EMBL/GenBank/DDBJ whole genome shotgun (WGS) entry which is preliminary data.</text>
</comment>
<evidence type="ECO:0000313" key="2">
    <source>
        <dbReference type="EMBL" id="GFN75537.1"/>
    </source>
</evidence>
<feature type="region of interest" description="Disordered" evidence="1">
    <location>
        <begin position="190"/>
        <end position="212"/>
    </location>
</feature>
<protein>
    <submittedName>
        <fullName evidence="2">Uncharacterized protein</fullName>
    </submittedName>
</protein>